<name>L5JV22_PTEAL</name>
<evidence type="ECO:0000313" key="2">
    <source>
        <dbReference type="Proteomes" id="UP000010552"/>
    </source>
</evidence>
<sequence>MPAEDRPDAHLSGVGRKITAVLEFVKQAPVDPELSSYDSEEESPSYWDLEQEMFGSMFHTETLTAL</sequence>
<accession>L5JV22</accession>
<gene>
    <name evidence="1" type="ORF">PAL_GLEAN10006937</name>
</gene>
<organism evidence="1 2">
    <name type="scientific">Pteropus alecto</name>
    <name type="common">Black flying fox</name>
    <dbReference type="NCBI Taxonomy" id="9402"/>
    <lineage>
        <taxon>Eukaryota</taxon>
        <taxon>Metazoa</taxon>
        <taxon>Chordata</taxon>
        <taxon>Craniata</taxon>
        <taxon>Vertebrata</taxon>
        <taxon>Euteleostomi</taxon>
        <taxon>Mammalia</taxon>
        <taxon>Eutheria</taxon>
        <taxon>Laurasiatheria</taxon>
        <taxon>Chiroptera</taxon>
        <taxon>Yinpterochiroptera</taxon>
        <taxon>Pteropodoidea</taxon>
        <taxon>Pteropodidae</taxon>
        <taxon>Pteropodinae</taxon>
        <taxon>Pteropus</taxon>
    </lineage>
</organism>
<dbReference type="EMBL" id="KB031109">
    <property type="protein sequence ID" value="ELK03309.1"/>
    <property type="molecule type" value="Genomic_DNA"/>
</dbReference>
<dbReference type="Proteomes" id="UP000010552">
    <property type="component" value="Unassembled WGS sequence"/>
</dbReference>
<proteinExistence type="predicted"/>
<dbReference type="InParanoid" id="L5JV22"/>
<dbReference type="AlphaFoldDB" id="L5JV22"/>
<evidence type="ECO:0000313" key="1">
    <source>
        <dbReference type="EMBL" id="ELK03309.1"/>
    </source>
</evidence>
<reference evidence="2" key="1">
    <citation type="journal article" date="2013" name="Science">
        <title>Comparative analysis of bat genomes provides insight into the evolution of flight and immunity.</title>
        <authorList>
            <person name="Zhang G."/>
            <person name="Cowled C."/>
            <person name="Shi Z."/>
            <person name="Huang Z."/>
            <person name="Bishop-Lilly K.A."/>
            <person name="Fang X."/>
            <person name="Wynne J.W."/>
            <person name="Xiong Z."/>
            <person name="Baker M.L."/>
            <person name="Zhao W."/>
            <person name="Tachedjian M."/>
            <person name="Zhu Y."/>
            <person name="Zhou P."/>
            <person name="Jiang X."/>
            <person name="Ng J."/>
            <person name="Yang L."/>
            <person name="Wu L."/>
            <person name="Xiao J."/>
            <person name="Feng Y."/>
            <person name="Chen Y."/>
            <person name="Sun X."/>
            <person name="Zhang Y."/>
            <person name="Marsh G.A."/>
            <person name="Crameri G."/>
            <person name="Broder C.C."/>
            <person name="Frey K.G."/>
            <person name="Wang L.F."/>
            <person name="Wang J."/>
        </authorList>
    </citation>
    <scope>NUCLEOTIDE SEQUENCE [LARGE SCALE GENOMIC DNA]</scope>
</reference>
<dbReference type="STRING" id="9402.L5JV22"/>
<keyword evidence="2" id="KW-1185">Reference proteome</keyword>
<protein>
    <submittedName>
        <fullName evidence="1">Solute carrier family 26 member 9</fullName>
    </submittedName>
</protein>